<dbReference type="RefSeq" id="XP_020019822.1">
    <property type="nucleotide sequence ID" value="XM_020164233.1"/>
</dbReference>
<organism evidence="2">
    <name type="scientific">Castor canadensis</name>
    <name type="common">American beaver</name>
    <dbReference type="NCBI Taxonomy" id="51338"/>
    <lineage>
        <taxon>Eukaryota</taxon>
        <taxon>Metazoa</taxon>
        <taxon>Chordata</taxon>
        <taxon>Craniata</taxon>
        <taxon>Vertebrata</taxon>
        <taxon>Euteleostomi</taxon>
        <taxon>Mammalia</taxon>
        <taxon>Eutheria</taxon>
        <taxon>Euarchontoglires</taxon>
        <taxon>Glires</taxon>
        <taxon>Rodentia</taxon>
        <taxon>Castorimorpha</taxon>
        <taxon>Castoridae</taxon>
        <taxon>Castor</taxon>
    </lineage>
</organism>
<sequence>MEPPFVPRGKQAGDAAGLAPWPQPPLGLSAEEPGPGPLPKKPGAAEPCVDRWALSCTLLSTLGGAFASFTCTMEATRVRGTWDCHPSVQDARRQRLQRERRTLQSNLVAPMPQQLLWPRTPHPGQEQQPSGESSEPGFLSHCSQPATLTWWRGSLDFSVLQQWNRLPALSALGGSCPPISGSWGLR</sequence>
<dbReference type="KEGG" id="ccan:109686763"/>
<dbReference type="RefSeq" id="XP_020019824.1">
    <property type="nucleotide sequence ID" value="XM_020164235.1"/>
</dbReference>
<evidence type="ECO:0000313" key="3">
    <source>
        <dbReference type="RefSeq" id="XP_020019824.1"/>
    </source>
</evidence>
<reference evidence="2 3" key="1">
    <citation type="submission" date="2025-04" db="UniProtKB">
        <authorList>
            <consortium name="RefSeq"/>
        </authorList>
    </citation>
    <scope>IDENTIFICATION</scope>
    <source>
        <tissue evidence="2 3">Leukocyte</tissue>
    </source>
</reference>
<dbReference type="KEGG" id="ccan:109686757"/>
<protein>
    <submittedName>
        <fullName evidence="2 3">Annexin-2 receptor-like</fullName>
    </submittedName>
</protein>
<proteinExistence type="predicted"/>
<dbReference type="AlphaFoldDB" id="A0A8B7UKG8"/>
<name>A0A8B7UKG8_CASCN</name>
<accession>A0A8B7UKG8</accession>
<evidence type="ECO:0000313" key="2">
    <source>
        <dbReference type="RefSeq" id="XP_020019822.1"/>
    </source>
</evidence>
<dbReference type="KEGG" id="ccan:109686764"/>
<dbReference type="InterPro" id="IPR031449">
    <property type="entry name" value="ANXA2R"/>
</dbReference>
<feature type="region of interest" description="Disordered" evidence="1">
    <location>
        <begin position="1"/>
        <end position="44"/>
    </location>
</feature>
<evidence type="ECO:0000313" key="4">
    <source>
        <dbReference type="RefSeq" id="XP_020019825.1"/>
    </source>
</evidence>
<evidence type="ECO:0000256" key="1">
    <source>
        <dbReference type="SAM" id="MobiDB-lite"/>
    </source>
</evidence>
<feature type="region of interest" description="Disordered" evidence="1">
    <location>
        <begin position="112"/>
        <end position="139"/>
    </location>
</feature>
<gene>
    <name evidence="2" type="primary">LOC109686757</name>
    <name evidence="3" type="synonym">LOC109686763</name>
    <name evidence="4" type="synonym">LOC109686764</name>
</gene>
<dbReference type="GO" id="GO:0038023">
    <property type="term" value="F:signaling receptor activity"/>
    <property type="evidence" value="ECO:0007669"/>
    <property type="project" value="InterPro"/>
</dbReference>
<dbReference type="Pfam" id="PF15721">
    <property type="entry name" value="ANXA2R"/>
    <property type="match status" value="1"/>
</dbReference>
<dbReference type="RefSeq" id="XP_020019825.1">
    <property type="nucleotide sequence ID" value="XM_020164236.1"/>
</dbReference>